<organism evidence="1 2">
    <name type="scientific">Jatropha curcas</name>
    <name type="common">Barbados nut</name>
    <dbReference type="NCBI Taxonomy" id="180498"/>
    <lineage>
        <taxon>Eukaryota</taxon>
        <taxon>Viridiplantae</taxon>
        <taxon>Streptophyta</taxon>
        <taxon>Embryophyta</taxon>
        <taxon>Tracheophyta</taxon>
        <taxon>Spermatophyta</taxon>
        <taxon>Magnoliopsida</taxon>
        <taxon>eudicotyledons</taxon>
        <taxon>Gunneridae</taxon>
        <taxon>Pentapetalae</taxon>
        <taxon>rosids</taxon>
        <taxon>fabids</taxon>
        <taxon>Malpighiales</taxon>
        <taxon>Euphorbiaceae</taxon>
        <taxon>Crotonoideae</taxon>
        <taxon>Jatropheae</taxon>
        <taxon>Jatropha</taxon>
    </lineage>
</organism>
<gene>
    <name evidence="1" type="ORF">JCGZ_19038</name>
</gene>
<protein>
    <recommendedName>
        <fullName evidence="3">Desiccation-related protein PCC13-62</fullName>
    </recommendedName>
</protein>
<keyword evidence="2" id="KW-1185">Reference proteome</keyword>
<dbReference type="EMBL" id="KK914794">
    <property type="protein sequence ID" value="KDP27958.1"/>
    <property type="molecule type" value="Genomic_DNA"/>
</dbReference>
<evidence type="ECO:0000313" key="1">
    <source>
        <dbReference type="EMBL" id="KDP27958.1"/>
    </source>
</evidence>
<accession>A0A067JYS8</accession>
<proteinExistence type="predicted"/>
<dbReference type="PANTHER" id="PTHR31694">
    <property type="entry name" value="DESICCATION-LIKE PROTEIN"/>
    <property type="match status" value="1"/>
</dbReference>
<dbReference type="AlphaFoldDB" id="A0A067JYS8"/>
<dbReference type="Proteomes" id="UP000027138">
    <property type="component" value="Unassembled WGS sequence"/>
</dbReference>
<dbReference type="PANTHER" id="PTHR31694:SF12">
    <property type="entry name" value="DESICCATION-LIKE PROTEIN"/>
    <property type="match status" value="1"/>
</dbReference>
<evidence type="ECO:0008006" key="3">
    <source>
        <dbReference type="Google" id="ProtNLM"/>
    </source>
</evidence>
<dbReference type="STRING" id="180498.A0A067JYS8"/>
<name>A0A067JYS8_JATCU</name>
<dbReference type="InterPro" id="IPR052965">
    <property type="entry name" value="Pigment-catalase-like"/>
</dbReference>
<sequence>MDFALGRELSPPFDPYSSGSHSLIAAYMIPYVSLTGYIGINQRIEGSASKQLVAGLLAMVSGQDAVIRGLLYEKAFEKVNPYDITVAEFTGRISDLRNKLGHNGFKDEGLVAPEFQPENKIRGNVLAGNKNSIGFARSPGEVLRIVYGGGNERAPGGFFPHGANGRIARWYFN</sequence>
<reference evidence="1 2" key="1">
    <citation type="journal article" date="2014" name="PLoS ONE">
        <title>Global Analysis of Gene Expression Profiles in Physic Nut (Jatropha curcas L.) Seedlings Exposed to Salt Stress.</title>
        <authorList>
            <person name="Zhang L."/>
            <person name="Zhang C."/>
            <person name="Wu P."/>
            <person name="Chen Y."/>
            <person name="Li M."/>
            <person name="Jiang H."/>
            <person name="Wu G."/>
        </authorList>
    </citation>
    <scope>NUCLEOTIDE SEQUENCE [LARGE SCALE GENOMIC DNA]</scope>
    <source>
        <strain evidence="2">cv. GZQX0401</strain>
        <tissue evidence="1">Young leaves</tissue>
    </source>
</reference>
<evidence type="ECO:0000313" key="2">
    <source>
        <dbReference type="Proteomes" id="UP000027138"/>
    </source>
</evidence>
<dbReference type="OrthoDB" id="1001765at2759"/>
<dbReference type="Pfam" id="PF13668">
    <property type="entry name" value="Ferritin_2"/>
    <property type="match status" value="1"/>
</dbReference>